<accession>A0A6A6WEW0</accession>
<sequence>MTSRTPVDLYGKAALPPCDGPRLKPFKYRKESIEFVSLLSEPPSSSPTGACAHVFKVKFGKRGYYALKIFKFKKIQDLRGEQWALSNENVSDDDLVFHSDPFYAECRAYGKIEEIEESMARKSSKASQRVAAQQIQSSTKQTKRKSRSQKNSRSQVTSKHSVDREAHRLAVPCYGFMGLPPTFEALLAERFGIFDWDRSSSDESMSQDIRAPFRALVKQLVENKPAFGRPRKMLADLKILRAHEIYQKDIAARNYMNGLLVDFGAAWTSPHWCLETLSRNQLHYELFSDLFEWDHMMREEIPSTVVRAAPLTSRLLSLRDYRELGHDMKYKNA</sequence>
<dbReference type="AlphaFoldDB" id="A0A6A6WEW0"/>
<keyword evidence="3" id="KW-1185">Reference proteome</keyword>
<dbReference type="EMBL" id="ML996568">
    <property type="protein sequence ID" value="KAF2760426.1"/>
    <property type="molecule type" value="Genomic_DNA"/>
</dbReference>
<dbReference type="Proteomes" id="UP000799437">
    <property type="component" value="Unassembled WGS sequence"/>
</dbReference>
<proteinExistence type="predicted"/>
<evidence type="ECO:0000313" key="3">
    <source>
        <dbReference type="Proteomes" id="UP000799437"/>
    </source>
</evidence>
<gene>
    <name evidence="2" type="ORF">EJ05DRAFT_474301</name>
</gene>
<dbReference type="InterPro" id="IPR025213">
    <property type="entry name" value="Sim4_Fta2"/>
</dbReference>
<feature type="compositionally biased region" description="Basic residues" evidence="1">
    <location>
        <begin position="141"/>
        <end position="150"/>
    </location>
</feature>
<dbReference type="RefSeq" id="XP_033602877.1">
    <property type="nucleotide sequence ID" value="XM_033743584.1"/>
</dbReference>
<reference evidence="2" key="1">
    <citation type="journal article" date="2020" name="Stud. Mycol.">
        <title>101 Dothideomycetes genomes: a test case for predicting lifestyles and emergence of pathogens.</title>
        <authorList>
            <person name="Haridas S."/>
            <person name="Albert R."/>
            <person name="Binder M."/>
            <person name="Bloem J."/>
            <person name="Labutti K."/>
            <person name="Salamov A."/>
            <person name="Andreopoulos B."/>
            <person name="Baker S."/>
            <person name="Barry K."/>
            <person name="Bills G."/>
            <person name="Bluhm B."/>
            <person name="Cannon C."/>
            <person name="Castanera R."/>
            <person name="Culley D."/>
            <person name="Daum C."/>
            <person name="Ezra D."/>
            <person name="Gonzalez J."/>
            <person name="Henrissat B."/>
            <person name="Kuo A."/>
            <person name="Liang C."/>
            <person name="Lipzen A."/>
            <person name="Lutzoni F."/>
            <person name="Magnuson J."/>
            <person name="Mondo S."/>
            <person name="Nolan M."/>
            <person name="Ohm R."/>
            <person name="Pangilinan J."/>
            <person name="Park H.-J."/>
            <person name="Ramirez L."/>
            <person name="Alfaro M."/>
            <person name="Sun H."/>
            <person name="Tritt A."/>
            <person name="Yoshinaga Y."/>
            <person name="Zwiers L.-H."/>
            <person name="Turgeon B."/>
            <person name="Goodwin S."/>
            <person name="Spatafora J."/>
            <person name="Crous P."/>
            <person name="Grigoriev I."/>
        </authorList>
    </citation>
    <scope>NUCLEOTIDE SEQUENCE</scope>
    <source>
        <strain evidence="2">CBS 121739</strain>
    </source>
</reference>
<dbReference type="Pfam" id="PF13095">
    <property type="entry name" value="FTA2"/>
    <property type="match status" value="2"/>
</dbReference>
<dbReference type="GeneID" id="54484638"/>
<feature type="region of interest" description="Disordered" evidence="1">
    <location>
        <begin position="120"/>
        <end position="163"/>
    </location>
</feature>
<evidence type="ECO:0000313" key="2">
    <source>
        <dbReference type="EMBL" id="KAF2760426.1"/>
    </source>
</evidence>
<dbReference type="OrthoDB" id="3432781at2759"/>
<protein>
    <submittedName>
        <fullName evidence="2">Uncharacterized protein</fullName>
    </submittedName>
</protein>
<organism evidence="2 3">
    <name type="scientific">Pseudovirgaria hyperparasitica</name>
    <dbReference type="NCBI Taxonomy" id="470096"/>
    <lineage>
        <taxon>Eukaryota</taxon>
        <taxon>Fungi</taxon>
        <taxon>Dikarya</taxon>
        <taxon>Ascomycota</taxon>
        <taxon>Pezizomycotina</taxon>
        <taxon>Dothideomycetes</taxon>
        <taxon>Dothideomycetes incertae sedis</taxon>
        <taxon>Acrospermales</taxon>
        <taxon>Acrospermaceae</taxon>
        <taxon>Pseudovirgaria</taxon>
    </lineage>
</organism>
<name>A0A6A6WEW0_9PEZI</name>
<evidence type="ECO:0000256" key="1">
    <source>
        <dbReference type="SAM" id="MobiDB-lite"/>
    </source>
</evidence>